<accession>D4IMQ2</accession>
<reference evidence="2 3" key="2">
    <citation type="submission" date="2010-03" db="EMBL/GenBank/DDBJ databases">
        <authorList>
            <person name="Pajon A."/>
        </authorList>
    </citation>
    <scope>NUCLEOTIDE SEQUENCE [LARGE SCALE GENOMIC DNA]</scope>
    <source>
        <strain evidence="2 3">WAL 8301</strain>
    </source>
</reference>
<dbReference type="PATRIC" id="fig|717959.3.peg.298"/>
<feature type="region of interest" description="Disordered" evidence="1">
    <location>
        <begin position="1"/>
        <end position="24"/>
    </location>
</feature>
<keyword evidence="3" id="KW-1185">Reference proteome</keyword>
<organism evidence="2 3">
    <name type="scientific">Alistipes shahii WAL 8301</name>
    <dbReference type="NCBI Taxonomy" id="717959"/>
    <lineage>
        <taxon>Bacteria</taxon>
        <taxon>Pseudomonadati</taxon>
        <taxon>Bacteroidota</taxon>
        <taxon>Bacteroidia</taxon>
        <taxon>Bacteroidales</taxon>
        <taxon>Rikenellaceae</taxon>
        <taxon>Alistipes</taxon>
    </lineage>
</organism>
<proteinExistence type="predicted"/>
<protein>
    <recommendedName>
        <fullName evidence="4">Transcription antiterminator</fullName>
    </recommendedName>
</protein>
<dbReference type="GeneID" id="92756807"/>
<dbReference type="BioCyc" id="ASHA717959:AL1_RS08685-MONOMER"/>
<dbReference type="Proteomes" id="UP000008794">
    <property type="component" value="Chromosome"/>
</dbReference>
<sequence length="370" mass="42672">MAKSVSSALTRTADPTESAATPVSEAQNRHIVRWYVMVYPTSSRAMTEELDRELTRRRRDNEPLFEYFAPVLVEARKMNGRLVTTRRSLLYNYLFVHASECEIYRIKQRLPQYNLLPRVKDSKESYHYPYLTDKAMRDLQWIARSYAEPIPICTADPAWLVKGDRIRITEGRFAGIEAKVVTNTPTRHKEILVSIDNWMCVPLLKVQPGEYEVVELNAETPSYYSRLNNSKLLDRIHDALCRHLAGKGADEDRRIATEVLQEYGCLTLESDIMRSKLYALLLQAYTILDETSKRESQLVAIQKMLPAVRAEQSRALLLVTLYGCTDNRLYYDQAHALIDPWLAEKSPKKSKAQLIRHLADFDREFGHGGE</sequence>
<dbReference type="KEGG" id="ash:AL1_18470"/>
<dbReference type="HOGENOM" id="CLU_865109_0_0_10"/>
<name>D4IMQ2_9BACT</name>
<dbReference type="Gene3D" id="3.30.70.940">
    <property type="entry name" value="NusG, N-terminal domain"/>
    <property type="match status" value="1"/>
</dbReference>
<dbReference type="RefSeq" id="WP_015547106.1">
    <property type="nucleotide sequence ID" value="NC_021030.1"/>
</dbReference>
<gene>
    <name evidence="2" type="ORF">AL1_18470</name>
</gene>
<evidence type="ECO:0000313" key="3">
    <source>
        <dbReference type="Proteomes" id="UP000008794"/>
    </source>
</evidence>
<evidence type="ECO:0008006" key="4">
    <source>
        <dbReference type="Google" id="ProtNLM"/>
    </source>
</evidence>
<evidence type="ECO:0000256" key="1">
    <source>
        <dbReference type="SAM" id="MobiDB-lite"/>
    </source>
</evidence>
<dbReference type="InterPro" id="IPR036735">
    <property type="entry name" value="NGN_dom_sf"/>
</dbReference>
<dbReference type="EMBL" id="FP929032">
    <property type="protein sequence ID" value="CBK64214.1"/>
    <property type="molecule type" value="Genomic_DNA"/>
</dbReference>
<dbReference type="STRING" id="717959.AL1_18470"/>
<dbReference type="AlphaFoldDB" id="D4IMQ2"/>
<reference evidence="2 3" key="1">
    <citation type="submission" date="2010-03" db="EMBL/GenBank/DDBJ databases">
        <title>The genome sequence of Alistipes shahii WAL 8301.</title>
        <authorList>
            <consortium name="metaHIT consortium -- http://www.metahit.eu/"/>
            <person name="Pajon A."/>
            <person name="Turner K."/>
            <person name="Parkhill J."/>
        </authorList>
    </citation>
    <scope>NUCLEOTIDE SEQUENCE [LARGE SCALE GENOMIC DNA]</scope>
    <source>
        <strain evidence="2 3">WAL 8301</strain>
    </source>
</reference>
<dbReference type="SUPFAM" id="SSF82679">
    <property type="entry name" value="N-utilization substance G protein NusG, N-terminal domain"/>
    <property type="match status" value="1"/>
</dbReference>
<dbReference type="GO" id="GO:0006354">
    <property type="term" value="P:DNA-templated transcription elongation"/>
    <property type="evidence" value="ECO:0007669"/>
    <property type="project" value="InterPro"/>
</dbReference>
<evidence type="ECO:0000313" key="2">
    <source>
        <dbReference type="EMBL" id="CBK64214.1"/>
    </source>
</evidence>